<sequence>MLAKALTALITVAIGIGGAMLVYYLLNKIAELLPERWEDRIKPYLYILPAFLAISVYLIYPAVLTVINSFKDRFSRNWVGTQNYSDLLSSPAFRDTLLNTLLWILIVPAVTVILGLLVATLADRLEPSGEKLAKTIIFLPMAISMVGAATIWRFVYYAAPAGQSQIGLQNALLGVFGKDPVAWLQQSQFHLNSLLLMVVLLWSQIGFSMVLLSAAVKGVPVDTLEAARIDGAGERQIFFRVVVPQIKGTIITVFITVTIGVMKIFDIVYVMTNGNFNTNVLGNEFYNQFSTNFNSGAAAAIVVMLMLAVIPIMWYQVRHFKAEEANA</sequence>
<dbReference type="InterPro" id="IPR051393">
    <property type="entry name" value="ABC_transporter_permease"/>
</dbReference>
<dbReference type="Gene3D" id="1.10.3720.10">
    <property type="entry name" value="MetI-like"/>
    <property type="match status" value="1"/>
</dbReference>
<feature type="transmembrane region" description="Helical" evidence="7">
    <location>
        <begin position="6"/>
        <end position="26"/>
    </location>
</feature>
<dbReference type="GO" id="GO:0005886">
    <property type="term" value="C:plasma membrane"/>
    <property type="evidence" value="ECO:0007669"/>
    <property type="project" value="UniProtKB-SubCell"/>
</dbReference>
<feature type="domain" description="ABC transmembrane type-1" evidence="8">
    <location>
        <begin position="97"/>
        <end position="314"/>
    </location>
</feature>
<feature type="transmembrane region" description="Helical" evidence="7">
    <location>
        <begin position="194"/>
        <end position="216"/>
    </location>
</feature>
<evidence type="ECO:0000256" key="7">
    <source>
        <dbReference type="RuleBase" id="RU363032"/>
    </source>
</evidence>
<organism evidence="9 10">
    <name type="scientific">Nocardioides islandensis</name>
    <dbReference type="NCBI Taxonomy" id="433663"/>
    <lineage>
        <taxon>Bacteria</taxon>
        <taxon>Bacillati</taxon>
        <taxon>Actinomycetota</taxon>
        <taxon>Actinomycetes</taxon>
        <taxon>Propionibacteriales</taxon>
        <taxon>Nocardioidaceae</taxon>
        <taxon>Nocardioides</taxon>
    </lineage>
</organism>
<evidence type="ECO:0000256" key="1">
    <source>
        <dbReference type="ARBA" id="ARBA00004651"/>
    </source>
</evidence>
<keyword evidence="2 7" id="KW-0813">Transport</keyword>
<dbReference type="CDD" id="cd06261">
    <property type="entry name" value="TM_PBP2"/>
    <property type="match status" value="1"/>
</dbReference>
<dbReference type="EMBL" id="JADKPN010000008">
    <property type="protein sequence ID" value="MBF4764290.1"/>
    <property type="molecule type" value="Genomic_DNA"/>
</dbReference>
<comment type="caution">
    <text evidence="9">The sequence shown here is derived from an EMBL/GenBank/DDBJ whole genome shotgun (WGS) entry which is preliminary data.</text>
</comment>
<feature type="transmembrane region" description="Helical" evidence="7">
    <location>
        <begin position="46"/>
        <end position="67"/>
    </location>
</feature>
<comment type="subcellular location">
    <subcellularLocation>
        <location evidence="1 7">Cell membrane</location>
        <topology evidence="1 7">Multi-pass membrane protein</topology>
    </subcellularLocation>
</comment>
<dbReference type="GO" id="GO:0055085">
    <property type="term" value="P:transmembrane transport"/>
    <property type="evidence" value="ECO:0007669"/>
    <property type="project" value="InterPro"/>
</dbReference>
<dbReference type="SUPFAM" id="SSF161098">
    <property type="entry name" value="MetI-like"/>
    <property type="match status" value="1"/>
</dbReference>
<dbReference type="PANTHER" id="PTHR30193">
    <property type="entry name" value="ABC TRANSPORTER PERMEASE PROTEIN"/>
    <property type="match status" value="1"/>
</dbReference>
<evidence type="ECO:0000256" key="5">
    <source>
        <dbReference type="ARBA" id="ARBA00022989"/>
    </source>
</evidence>
<accession>A0A930VI10</accession>
<evidence type="ECO:0000256" key="4">
    <source>
        <dbReference type="ARBA" id="ARBA00022692"/>
    </source>
</evidence>
<dbReference type="RefSeq" id="WP_194707465.1">
    <property type="nucleotide sequence ID" value="NZ_JADKPN010000008.1"/>
</dbReference>
<keyword evidence="10" id="KW-1185">Reference proteome</keyword>
<dbReference type="PANTHER" id="PTHR30193:SF18">
    <property type="entry name" value="OSMOPROTECTIVE COMPOUNDS UPTAKE PERMEASE PROTEIN GGTC"/>
    <property type="match status" value="1"/>
</dbReference>
<dbReference type="Proteomes" id="UP000640489">
    <property type="component" value="Unassembled WGS sequence"/>
</dbReference>
<evidence type="ECO:0000259" key="8">
    <source>
        <dbReference type="PROSITE" id="PS50928"/>
    </source>
</evidence>
<evidence type="ECO:0000256" key="2">
    <source>
        <dbReference type="ARBA" id="ARBA00022448"/>
    </source>
</evidence>
<feature type="transmembrane region" description="Helical" evidence="7">
    <location>
        <begin position="135"/>
        <end position="155"/>
    </location>
</feature>
<evidence type="ECO:0000313" key="10">
    <source>
        <dbReference type="Proteomes" id="UP000640489"/>
    </source>
</evidence>
<evidence type="ECO:0000256" key="3">
    <source>
        <dbReference type="ARBA" id="ARBA00022475"/>
    </source>
</evidence>
<keyword evidence="5 7" id="KW-1133">Transmembrane helix</keyword>
<dbReference type="Pfam" id="PF00528">
    <property type="entry name" value="BPD_transp_1"/>
    <property type="match status" value="1"/>
</dbReference>
<dbReference type="PROSITE" id="PS50928">
    <property type="entry name" value="ABC_TM1"/>
    <property type="match status" value="1"/>
</dbReference>
<keyword evidence="6 7" id="KW-0472">Membrane</keyword>
<protein>
    <submittedName>
        <fullName evidence="9">Sugar ABC transporter permease</fullName>
    </submittedName>
</protein>
<comment type="similarity">
    <text evidence="7">Belongs to the binding-protein-dependent transport system permease family.</text>
</comment>
<feature type="transmembrane region" description="Helical" evidence="7">
    <location>
        <begin position="101"/>
        <end position="123"/>
    </location>
</feature>
<gene>
    <name evidence="9" type="ORF">ISU07_14240</name>
</gene>
<keyword evidence="3" id="KW-1003">Cell membrane</keyword>
<proteinExistence type="inferred from homology"/>
<name>A0A930VI10_9ACTN</name>
<dbReference type="InterPro" id="IPR000515">
    <property type="entry name" value="MetI-like"/>
</dbReference>
<feature type="transmembrane region" description="Helical" evidence="7">
    <location>
        <begin position="292"/>
        <end position="315"/>
    </location>
</feature>
<evidence type="ECO:0000256" key="6">
    <source>
        <dbReference type="ARBA" id="ARBA00023136"/>
    </source>
</evidence>
<dbReference type="AlphaFoldDB" id="A0A930VI10"/>
<keyword evidence="4 7" id="KW-0812">Transmembrane</keyword>
<reference evidence="9" key="1">
    <citation type="submission" date="2020-11" db="EMBL/GenBank/DDBJ databases">
        <title>Nocardioides sp. nov., isolated from Soil of Cynanchum wilfordii Hemsley rhizosphere.</title>
        <authorList>
            <person name="Lee J.-S."/>
            <person name="Suh M.K."/>
            <person name="Kim J.-S."/>
        </authorList>
    </citation>
    <scope>NUCLEOTIDE SEQUENCE</scope>
    <source>
        <strain evidence="9">KCTC 19275</strain>
    </source>
</reference>
<evidence type="ECO:0000313" key="9">
    <source>
        <dbReference type="EMBL" id="MBF4764290.1"/>
    </source>
</evidence>
<dbReference type="InterPro" id="IPR035906">
    <property type="entry name" value="MetI-like_sf"/>
</dbReference>